<feature type="transmembrane region" description="Helical" evidence="8">
    <location>
        <begin position="44"/>
        <end position="65"/>
    </location>
</feature>
<dbReference type="OMA" id="TWYMPRW"/>
<feature type="transmembrane region" description="Helical" evidence="8">
    <location>
        <begin position="772"/>
        <end position="792"/>
    </location>
</feature>
<keyword evidence="6 8" id="KW-0472">Membrane</keyword>
<protein>
    <recommendedName>
        <fullName evidence="9">Membrane transport protein MMPL domain-containing protein</fullName>
    </recommendedName>
</protein>
<evidence type="ECO:0000256" key="7">
    <source>
        <dbReference type="SAM" id="MobiDB-lite"/>
    </source>
</evidence>
<feature type="transmembrane region" description="Helical" evidence="8">
    <location>
        <begin position="246"/>
        <end position="267"/>
    </location>
</feature>
<evidence type="ECO:0000256" key="1">
    <source>
        <dbReference type="ARBA" id="ARBA00004651"/>
    </source>
</evidence>
<evidence type="ECO:0000259" key="9">
    <source>
        <dbReference type="Pfam" id="PF03176"/>
    </source>
</evidence>
<accession>A0A7J6SN30</accession>
<evidence type="ECO:0000256" key="8">
    <source>
        <dbReference type="SAM" id="Phobius"/>
    </source>
</evidence>
<feature type="transmembrane region" description="Helical" evidence="8">
    <location>
        <begin position="327"/>
        <end position="349"/>
    </location>
</feature>
<feature type="transmembrane region" description="Helical" evidence="8">
    <location>
        <begin position="804"/>
        <end position="828"/>
    </location>
</feature>
<feature type="transmembrane region" description="Helical" evidence="8">
    <location>
        <begin position="723"/>
        <end position="741"/>
    </location>
</feature>
<evidence type="ECO:0000256" key="2">
    <source>
        <dbReference type="ARBA" id="ARBA00010157"/>
    </source>
</evidence>
<dbReference type="Gene3D" id="1.20.1640.10">
    <property type="entry name" value="Multidrug efflux transporter AcrB transmembrane domain"/>
    <property type="match status" value="2"/>
</dbReference>
<name>A0A7J6SN30_PEROL</name>
<feature type="transmembrane region" description="Helical" evidence="8">
    <location>
        <begin position="356"/>
        <end position="378"/>
    </location>
</feature>
<dbReference type="Pfam" id="PF03176">
    <property type="entry name" value="MMPL"/>
    <property type="match status" value="2"/>
</dbReference>
<gene>
    <name evidence="10" type="ORF">FOZ63_013689</name>
</gene>
<keyword evidence="3" id="KW-1003">Cell membrane</keyword>
<dbReference type="PANTHER" id="PTHR33406:SF6">
    <property type="entry name" value="MEMBRANE PROTEIN YDGH-RELATED"/>
    <property type="match status" value="1"/>
</dbReference>
<dbReference type="InterPro" id="IPR050545">
    <property type="entry name" value="Mycobact_MmpL"/>
</dbReference>
<feature type="transmembrane region" description="Helical" evidence="8">
    <location>
        <begin position="279"/>
        <end position="300"/>
    </location>
</feature>
<feature type="region of interest" description="Disordered" evidence="7">
    <location>
        <begin position="404"/>
        <end position="424"/>
    </location>
</feature>
<proteinExistence type="inferred from homology"/>
<evidence type="ECO:0000256" key="4">
    <source>
        <dbReference type="ARBA" id="ARBA00022692"/>
    </source>
</evidence>
<feature type="transmembrane region" description="Helical" evidence="8">
    <location>
        <begin position="221"/>
        <end position="240"/>
    </location>
</feature>
<feature type="transmembrane region" description="Helical" evidence="8">
    <location>
        <begin position="446"/>
        <end position="471"/>
    </location>
</feature>
<evidence type="ECO:0000256" key="3">
    <source>
        <dbReference type="ARBA" id="ARBA00022475"/>
    </source>
</evidence>
<keyword evidence="4 8" id="KW-0812">Transmembrane</keyword>
<dbReference type="InterPro" id="IPR004869">
    <property type="entry name" value="MMPL_dom"/>
</dbReference>
<keyword evidence="5 8" id="KW-1133">Transmembrane helix</keyword>
<comment type="subcellular location">
    <subcellularLocation>
        <location evidence="1">Cell membrane</location>
        <topology evidence="1">Multi-pass membrane protein</topology>
    </subcellularLocation>
</comment>
<reference evidence="10 11" key="1">
    <citation type="submission" date="2020-04" db="EMBL/GenBank/DDBJ databases">
        <title>Perkinsus olseni comparative genomics.</title>
        <authorList>
            <person name="Bogema D.R."/>
        </authorList>
    </citation>
    <scope>NUCLEOTIDE SEQUENCE [LARGE SCALE GENOMIC DNA]</scope>
    <source>
        <strain evidence="10 11">ATCC PRA-207</strain>
    </source>
</reference>
<feature type="transmembrane region" description="Helical" evidence="8">
    <location>
        <begin position="658"/>
        <end position="677"/>
    </location>
</feature>
<evidence type="ECO:0000256" key="6">
    <source>
        <dbReference type="ARBA" id="ARBA00023136"/>
    </source>
</evidence>
<evidence type="ECO:0000313" key="10">
    <source>
        <dbReference type="EMBL" id="KAF4734231.1"/>
    </source>
</evidence>
<evidence type="ECO:0000256" key="5">
    <source>
        <dbReference type="ARBA" id="ARBA00022989"/>
    </source>
</evidence>
<dbReference type="PANTHER" id="PTHR33406">
    <property type="entry name" value="MEMBRANE PROTEIN MJ1562-RELATED"/>
    <property type="match status" value="1"/>
</dbReference>
<sequence length="871" mass="95048">MVPGFLGASICCCCFCNCQMSRICGNPIKQHAVFVGKYLEILHLLRYFLIPFWLILFGLGVVGVVHMFDYMTSALDAPAGSSAYKATQRTFDLFPQNKFGSPEVFLVSLNQGHPGNLFDDGLLNNLTETVRTSFPAGTKVEIKDFLGAQQSGEPTSLYLSPDNRTTLFTVAFEAGLTKVGGLERATTDAVVTKYGDRGLFVGWAGILALGDESSKVTERELGITHAVVLPLAFLLLAFSLRSWRLLLLPLTCLLFSIAICGSCLYILSLFMPVNTGAPVMMFFLLMALCIDYSLILLTRFREEIVGVHHRSPYEACKEMLQHSGHVVFSSGSILFVCFVWLMIIPIGLFRSIGLALMISALCAVSVNLTLGPTLIITFPKFFGSFGNNNCCCRCWSWCSCRHRRRSEPSPSPEGTPAVRPPRSARCSRWSGHRFWYRWGGFVTTRWAAVVSIILLCAIVAVFGWACSFLTITSNVSTASPRDSPVGETSARISAAFTPGMSGPFNLVFEATGGDVFSEEYWTAGLNLCRKINQELMQQHPRGSLLSSMYVKVPGQAAVEIDFNLAKFLTSPLCTDARCKQYQDGLKKSMSPDGNALKVTLIADDSPTSLKASEFTQDLRDVITTAVHDSNGTLLVWLTGVSVSSHDSMAAVVRSLPEFVAATAAVCLVFVGVVYRSVLIALRGVLTIAVTLVFSFGFAAGVYIRGWLDFLNWQAVSSESTSDGLSWIALPLAFSVVLGLSLDYDIFLLGRIVEEHDRGVADRASVRIGVWKAGKVVVLAGAVMTITFCGLLFSSTPMVNQTGFILVTAIVLDAFIMQGIVTPSLVSLLGKANWWPRGHPPILYNTPEEVPAYHDDLLHPPTPERLKTPPSL</sequence>
<feature type="domain" description="Membrane transport protein MMPL" evidence="9">
    <location>
        <begin position="548"/>
        <end position="836"/>
    </location>
</feature>
<dbReference type="GO" id="GO:0005886">
    <property type="term" value="C:plasma membrane"/>
    <property type="evidence" value="ECO:0007669"/>
    <property type="project" value="UniProtKB-SubCell"/>
</dbReference>
<dbReference type="SUPFAM" id="SSF82866">
    <property type="entry name" value="Multidrug efflux transporter AcrB transmembrane domain"/>
    <property type="match status" value="2"/>
</dbReference>
<dbReference type="AlphaFoldDB" id="A0A7J6SN30"/>
<comment type="similarity">
    <text evidence="2">Belongs to the resistance-nodulation-cell division (RND) (TC 2.A.6) family. MmpL subfamily.</text>
</comment>
<comment type="caution">
    <text evidence="10">The sequence shown here is derived from an EMBL/GenBank/DDBJ whole genome shotgun (WGS) entry which is preliminary data.</text>
</comment>
<keyword evidence="11" id="KW-1185">Reference proteome</keyword>
<evidence type="ECO:0000313" key="11">
    <source>
        <dbReference type="Proteomes" id="UP000553632"/>
    </source>
</evidence>
<feature type="domain" description="Membrane transport protein MMPL" evidence="9">
    <location>
        <begin position="78"/>
        <end position="385"/>
    </location>
</feature>
<organism evidence="10 11">
    <name type="scientific">Perkinsus olseni</name>
    <name type="common">Perkinsus atlanticus</name>
    <dbReference type="NCBI Taxonomy" id="32597"/>
    <lineage>
        <taxon>Eukaryota</taxon>
        <taxon>Sar</taxon>
        <taxon>Alveolata</taxon>
        <taxon>Perkinsozoa</taxon>
        <taxon>Perkinsea</taxon>
        <taxon>Perkinsida</taxon>
        <taxon>Perkinsidae</taxon>
        <taxon>Perkinsus</taxon>
    </lineage>
</organism>
<feature type="transmembrane region" description="Helical" evidence="8">
    <location>
        <begin position="684"/>
        <end position="703"/>
    </location>
</feature>
<dbReference type="EMBL" id="JABANO010016998">
    <property type="protein sequence ID" value="KAF4734231.1"/>
    <property type="molecule type" value="Genomic_DNA"/>
</dbReference>
<dbReference type="Proteomes" id="UP000553632">
    <property type="component" value="Unassembled WGS sequence"/>
</dbReference>